<evidence type="ECO:0000256" key="6">
    <source>
        <dbReference type="HAMAP-Rule" id="MF_00922"/>
    </source>
</evidence>
<comment type="function">
    <text evidence="6">Part of the outer membrane protein assembly complex, which is involved in assembly and insertion of beta-barrel proteins into the outer membrane.</text>
</comment>
<keyword evidence="4 6" id="KW-0998">Cell outer membrane</keyword>
<keyword evidence="2 6" id="KW-0472">Membrane</keyword>
<reference evidence="8 9" key="1">
    <citation type="submission" date="2022-10" db="EMBL/GenBank/DDBJ databases">
        <title>Marinomonas transparenta sp. nov. and Marinomonas sargassi sp. nov., isolated from marine alga (Sargassum natans (L.) Gaillon).</title>
        <authorList>
            <person name="Wang Y."/>
        </authorList>
    </citation>
    <scope>NUCLEOTIDE SEQUENCE [LARGE SCALE GENOMIC DNA]</scope>
    <source>
        <strain evidence="8 9">C2222</strain>
    </source>
</reference>
<feature type="domain" description="Outer membrane lipoprotein BamD-like" evidence="7">
    <location>
        <begin position="33"/>
        <end position="237"/>
    </location>
</feature>
<evidence type="ECO:0000259" key="7">
    <source>
        <dbReference type="Pfam" id="PF13525"/>
    </source>
</evidence>
<comment type="caution">
    <text evidence="8">The sequence shown here is derived from an EMBL/GenBank/DDBJ whole genome shotgun (WGS) entry which is preliminary data.</text>
</comment>
<dbReference type="InterPro" id="IPR039565">
    <property type="entry name" value="BamD-like"/>
</dbReference>
<dbReference type="InterPro" id="IPR011990">
    <property type="entry name" value="TPR-like_helical_dom_sf"/>
</dbReference>
<gene>
    <name evidence="6" type="primary">bamD</name>
    <name evidence="8" type="ORF">OFY17_12720</name>
</gene>
<dbReference type="PANTHER" id="PTHR37423">
    <property type="entry name" value="SOLUBLE LYTIC MUREIN TRANSGLYCOSYLASE-RELATED"/>
    <property type="match status" value="1"/>
</dbReference>
<comment type="subunit">
    <text evidence="6">Part of the Bam complex.</text>
</comment>
<dbReference type="Proteomes" id="UP001209713">
    <property type="component" value="Unassembled WGS sequence"/>
</dbReference>
<dbReference type="EMBL" id="JAOVZB010000006">
    <property type="protein sequence ID" value="MCV2403731.1"/>
    <property type="molecule type" value="Genomic_DNA"/>
</dbReference>
<evidence type="ECO:0000313" key="8">
    <source>
        <dbReference type="EMBL" id="MCV2403731.1"/>
    </source>
</evidence>
<dbReference type="PANTHER" id="PTHR37423:SF1">
    <property type="entry name" value="OUTER MEMBRANE PROTEIN ASSEMBLY FACTOR BAMD"/>
    <property type="match status" value="1"/>
</dbReference>
<dbReference type="Gene3D" id="1.25.40.10">
    <property type="entry name" value="Tetratricopeptide repeat domain"/>
    <property type="match status" value="1"/>
</dbReference>
<dbReference type="RefSeq" id="WP_263531114.1">
    <property type="nucleotide sequence ID" value="NZ_JAOVZB010000006.1"/>
</dbReference>
<evidence type="ECO:0000256" key="3">
    <source>
        <dbReference type="ARBA" id="ARBA00023139"/>
    </source>
</evidence>
<dbReference type="PROSITE" id="PS51257">
    <property type="entry name" value="PROKAR_LIPOPROTEIN"/>
    <property type="match status" value="1"/>
</dbReference>
<evidence type="ECO:0000313" key="9">
    <source>
        <dbReference type="Proteomes" id="UP001209713"/>
    </source>
</evidence>
<dbReference type="Pfam" id="PF13525">
    <property type="entry name" value="YfiO"/>
    <property type="match status" value="1"/>
</dbReference>
<dbReference type="CDD" id="cd15830">
    <property type="entry name" value="BamD"/>
    <property type="match status" value="1"/>
</dbReference>
<dbReference type="InterPro" id="IPR017689">
    <property type="entry name" value="BamD"/>
</dbReference>
<keyword evidence="9" id="KW-1185">Reference proteome</keyword>
<keyword evidence="3 6" id="KW-0564">Palmitate</keyword>
<comment type="similarity">
    <text evidence="6">Belongs to the BamD family.</text>
</comment>
<keyword evidence="5 6" id="KW-0449">Lipoprotein</keyword>
<evidence type="ECO:0000256" key="1">
    <source>
        <dbReference type="ARBA" id="ARBA00022729"/>
    </source>
</evidence>
<protein>
    <recommendedName>
        <fullName evidence="6">Outer membrane protein assembly factor BamD</fullName>
    </recommendedName>
</protein>
<keyword evidence="1 6" id="KW-0732">Signal</keyword>
<accession>A0ABT2YV22</accession>
<organism evidence="8 9">
    <name type="scientific">Marinomonas sargassi</name>
    <dbReference type="NCBI Taxonomy" id="2984494"/>
    <lineage>
        <taxon>Bacteria</taxon>
        <taxon>Pseudomonadati</taxon>
        <taxon>Pseudomonadota</taxon>
        <taxon>Gammaproteobacteria</taxon>
        <taxon>Oceanospirillales</taxon>
        <taxon>Oceanospirillaceae</taxon>
        <taxon>Marinomonas</taxon>
    </lineage>
</organism>
<evidence type="ECO:0000256" key="5">
    <source>
        <dbReference type="ARBA" id="ARBA00023288"/>
    </source>
</evidence>
<dbReference type="SUPFAM" id="SSF48452">
    <property type="entry name" value="TPR-like"/>
    <property type="match status" value="1"/>
</dbReference>
<comment type="subcellular location">
    <subcellularLocation>
        <location evidence="6">Cell outer membrane</location>
        <topology evidence="6">Lipid-anchor</topology>
    </subcellularLocation>
</comment>
<name>A0ABT2YV22_9GAMM</name>
<evidence type="ECO:0000256" key="4">
    <source>
        <dbReference type="ARBA" id="ARBA00023237"/>
    </source>
</evidence>
<dbReference type="HAMAP" id="MF_00922">
    <property type="entry name" value="OM_assembly_BamD"/>
    <property type="match status" value="1"/>
</dbReference>
<evidence type="ECO:0000256" key="2">
    <source>
        <dbReference type="ARBA" id="ARBA00023136"/>
    </source>
</evidence>
<dbReference type="NCBIfam" id="TIGR03302">
    <property type="entry name" value="OM_YfiO"/>
    <property type="match status" value="1"/>
</dbReference>
<sequence length="281" mass="32085">MGFHHRLLRISGIVSFSLLIAACSSTPEPREPDLPERTYYEQAQEALENGLPSTAIAHLKDLTARYPFGEYSTRAELDLIYAQIEANEHIAAHATAERFIKNNPEHHAIDYVYYMRALSTYYGSEGLFQSLFDLDPSERDSKELIKAFNELADLTARYPESEYAPDAKVRMHYLRELIARHEVHVARYYLKRKAPLSALRRSQEVIQNYPSSPSIEEALAVSIQSYNDLEQTELAQSNLAVLKQNFPQSEFVDESGHFIALELPSDADPGFLYWISFGLFD</sequence>
<proteinExistence type="inferred from homology"/>